<dbReference type="GeneID" id="17285193"/>
<dbReference type="EnsemblProtists" id="EOD07262">
    <property type="protein sequence ID" value="EOD07262"/>
    <property type="gene ID" value="EMIHUDRAFT_448542"/>
</dbReference>
<dbReference type="eggNOG" id="ENOG502S96V">
    <property type="taxonomic scope" value="Eukaryota"/>
</dbReference>
<dbReference type="EnsemblProtists" id="EOD39920">
    <property type="protein sequence ID" value="EOD39920"/>
    <property type="gene ID" value="EMIHUDRAFT_460383"/>
</dbReference>
<dbReference type="PRINTS" id="PR00833">
    <property type="entry name" value="POAALLERGEN"/>
</dbReference>
<dbReference type="HOGENOM" id="CLU_948073_0_0_1"/>
<dbReference type="RefSeq" id="XP_005759691.1">
    <property type="nucleotide sequence ID" value="XM_005759634.1"/>
</dbReference>
<accession>A0A0D3I7M7</accession>
<reference evidence="2" key="2">
    <citation type="submission" date="2024-10" db="UniProtKB">
        <authorList>
            <consortium name="EnsemblProtists"/>
        </authorList>
    </citation>
    <scope>IDENTIFICATION</scope>
</reference>
<sequence length="294" mass="29911">MAPSQRSAAFLLATLLAYCKFHLTSAVGSASSKRRCQSPTEMLANAAKVLHCTPEGWTGRFIRANPIQVELFENMQVDELTAWPRFEGVLSCLFRARSQKIVPLETAALSVSFKHYHALPLLREQTSHLDTGGGEGRAALAVDWRFARAAASQLSGAAAGAAAGVAGKAAAGATAKAAGGAVASSSLAGKLAAPFVTKAATAAGAAAAGAASGAAAGPVGVAVGAGVGIGVDFALAKGVELARRRDFEADTAAALGTAHAEWRELMGAELARYIDVLVDDAVQLTANAQTSPRE</sequence>
<dbReference type="PaxDb" id="2903-EOD07262"/>
<feature type="signal peptide" evidence="1">
    <location>
        <begin position="1"/>
        <end position="26"/>
    </location>
</feature>
<dbReference type="AlphaFoldDB" id="A0A0D3I7M7"/>
<dbReference type="KEGG" id="ehx:EMIHUDRAFT_460383"/>
<protein>
    <submittedName>
        <fullName evidence="2">Uncharacterized protein</fullName>
    </submittedName>
</protein>
<reference evidence="3" key="1">
    <citation type="journal article" date="2013" name="Nature">
        <title>Pan genome of the phytoplankton Emiliania underpins its global distribution.</title>
        <authorList>
            <person name="Read B.A."/>
            <person name="Kegel J."/>
            <person name="Klute M.J."/>
            <person name="Kuo A."/>
            <person name="Lefebvre S.C."/>
            <person name="Maumus F."/>
            <person name="Mayer C."/>
            <person name="Miller J."/>
            <person name="Monier A."/>
            <person name="Salamov A."/>
            <person name="Young J."/>
            <person name="Aguilar M."/>
            <person name="Claverie J.M."/>
            <person name="Frickenhaus S."/>
            <person name="Gonzalez K."/>
            <person name="Herman E.K."/>
            <person name="Lin Y.C."/>
            <person name="Napier J."/>
            <person name="Ogata H."/>
            <person name="Sarno A.F."/>
            <person name="Shmutz J."/>
            <person name="Schroeder D."/>
            <person name="de Vargas C."/>
            <person name="Verret F."/>
            <person name="von Dassow P."/>
            <person name="Valentin K."/>
            <person name="Van de Peer Y."/>
            <person name="Wheeler G."/>
            <person name="Dacks J.B."/>
            <person name="Delwiche C.F."/>
            <person name="Dyhrman S.T."/>
            <person name="Glockner G."/>
            <person name="John U."/>
            <person name="Richards T."/>
            <person name="Worden A.Z."/>
            <person name="Zhang X."/>
            <person name="Grigoriev I.V."/>
            <person name="Allen A.E."/>
            <person name="Bidle K."/>
            <person name="Borodovsky M."/>
            <person name="Bowler C."/>
            <person name="Brownlee C."/>
            <person name="Cock J.M."/>
            <person name="Elias M."/>
            <person name="Gladyshev V.N."/>
            <person name="Groth M."/>
            <person name="Guda C."/>
            <person name="Hadaegh A."/>
            <person name="Iglesias-Rodriguez M.D."/>
            <person name="Jenkins J."/>
            <person name="Jones B.M."/>
            <person name="Lawson T."/>
            <person name="Leese F."/>
            <person name="Lindquist E."/>
            <person name="Lobanov A."/>
            <person name="Lomsadze A."/>
            <person name="Malik S.B."/>
            <person name="Marsh M.E."/>
            <person name="Mackinder L."/>
            <person name="Mock T."/>
            <person name="Mueller-Roeber B."/>
            <person name="Pagarete A."/>
            <person name="Parker M."/>
            <person name="Probert I."/>
            <person name="Quesneville H."/>
            <person name="Raines C."/>
            <person name="Rensing S.A."/>
            <person name="Riano-Pachon D.M."/>
            <person name="Richier S."/>
            <person name="Rokitta S."/>
            <person name="Shiraiwa Y."/>
            <person name="Soanes D.M."/>
            <person name="van der Giezen M."/>
            <person name="Wahlund T.M."/>
            <person name="Williams B."/>
            <person name="Wilson W."/>
            <person name="Wolfe G."/>
            <person name="Wurch L.L."/>
        </authorList>
    </citation>
    <scope>NUCLEOTIDE SEQUENCE</scope>
</reference>
<keyword evidence="3" id="KW-1185">Reference proteome</keyword>
<dbReference type="GeneID" id="17253437"/>
<evidence type="ECO:0000313" key="2">
    <source>
        <dbReference type="EnsemblProtists" id="EOD07262"/>
    </source>
</evidence>
<dbReference type="RefSeq" id="XP_005792349.1">
    <property type="nucleotide sequence ID" value="XM_005792292.1"/>
</dbReference>
<name>A0A0D3I7M7_EMIH1</name>
<proteinExistence type="predicted"/>
<dbReference type="KEGG" id="ehx:EMIHUDRAFT_448542"/>
<dbReference type="Proteomes" id="UP000013827">
    <property type="component" value="Unassembled WGS sequence"/>
</dbReference>
<organism evidence="2 3">
    <name type="scientific">Emiliania huxleyi (strain CCMP1516)</name>
    <dbReference type="NCBI Taxonomy" id="280463"/>
    <lineage>
        <taxon>Eukaryota</taxon>
        <taxon>Haptista</taxon>
        <taxon>Haptophyta</taxon>
        <taxon>Prymnesiophyceae</taxon>
        <taxon>Isochrysidales</taxon>
        <taxon>Noelaerhabdaceae</taxon>
        <taxon>Emiliania</taxon>
    </lineage>
</organism>
<evidence type="ECO:0000256" key="1">
    <source>
        <dbReference type="SAM" id="SignalP"/>
    </source>
</evidence>
<keyword evidence="1" id="KW-0732">Signal</keyword>
<feature type="chain" id="PRO_5044053477" evidence="1">
    <location>
        <begin position="27"/>
        <end position="294"/>
    </location>
</feature>
<evidence type="ECO:0000313" key="3">
    <source>
        <dbReference type="Proteomes" id="UP000013827"/>
    </source>
</evidence>